<dbReference type="PROSITE" id="PS51318">
    <property type="entry name" value="TAT"/>
    <property type="match status" value="1"/>
</dbReference>
<evidence type="ECO:0000313" key="1">
    <source>
        <dbReference type="EMBL" id="GAA4454843.1"/>
    </source>
</evidence>
<dbReference type="PANTHER" id="PTHR43737:SF1">
    <property type="entry name" value="DUF1501 DOMAIN-CONTAINING PROTEIN"/>
    <property type="match status" value="1"/>
</dbReference>
<reference evidence="2" key="1">
    <citation type="journal article" date="2019" name="Int. J. Syst. Evol. Microbiol.">
        <title>The Global Catalogue of Microorganisms (GCM) 10K type strain sequencing project: providing services to taxonomists for standard genome sequencing and annotation.</title>
        <authorList>
            <consortium name="The Broad Institute Genomics Platform"/>
            <consortium name="The Broad Institute Genome Sequencing Center for Infectious Disease"/>
            <person name="Wu L."/>
            <person name="Ma J."/>
        </authorList>
    </citation>
    <scope>NUCLEOTIDE SEQUENCE [LARGE SCALE GENOMIC DNA]</scope>
    <source>
        <strain evidence="2">JCM 17759</strain>
    </source>
</reference>
<gene>
    <name evidence="1" type="ORF">GCM10023156_27910</name>
</gene>
<sequence length="489" mass="53842">MTTMNSFLPRRKFLTETATGLGGIALASLLQQQNLLSAPSTPLRPAIDPAHPFAARQPHHKAAAKNVLVIFCAGACSQVDTFDYKPELIRRDGQPLPGSENLVTFQGEQGMLTKSPWKFKPRGESGKMVSDLLPELAELADEMCFIHSLTGKTNTHGPGENFMSTGNTLDGFPSMGAWTTWALGTENENLPAYVAISDPRGTPQSSVNNWGPGFLPAAFQGTEFNATKPLNNLQIPPGTSANTDRVTRDFLRRLNERHLEQFPGDSELAARISSYELAARMQLSVPQVTDLTTESKSTLKAYGADDTTNPLKAQFANNCILARRLIEQGVRFVQLFNGAYQTGGEGVSNWDGHKKIVDQYSKHGPVLDQPCAALLRDMKQRGLLEETLVVWVTEFGRMPTFQKGASGRDHNPDGFTAWMMGAGVKAPFTYGATDEFSYRAIENVASVYDLHATILHLLGLNHERLTYYYNGFERRLTDVHGHVIKDILV</sequence>
<evidence type="ECO:0000313" key="2">
    <source>
        <dbReference type="Proteomes" id="UP001500840"/>
    </source>
</evidence>
<comment type="caution">
    <text evidence="1">The sequence shown here is derived from an EMBL/GenBank/DDBJ whole genome shotgun (WGS) entry which is preliminary data.</text>
</comment>
<protein>
    <submittedName>
        <fullName evidence="1">DUF1501 domain-containing protein</fullName>
    </submittedName>
</protein>
<proteinExistence type="predicted"/>
<dbReference type="PANTHER" id="PTHR43737">
    <property type="entry name" value="BLL7424 PROTEIN"/>
    <property type="match status" value="1"/>
</dbReference>
<keyword evidence="2" id="KW-1185">Reference proteome</keyword>
<name>A0ABP8MTZ9_9BACT</name>
<dbReference type="InterPro" id="IPR010869">
    <property type="entry name" value="DUF1501"/>
</dbReference>
<accession>A0ABP8MTZ9</accession>
<dbReference type="InterPro" id="IPR006311">
    <property type="entry name" value="TAT_signal"/>
</dbReference>
<organism evidence="1 2">
    <name type="scientific">Novipirellula rosea</name>
    <dbReference type="NCBI Taxonomy" id="1031540"/>
    <lineage>
        <taxon>Bacteria</taxon>
        <taxon>Pseudomonadati</taxon>
        <taxon>Planctomycetota</taxon>
        <taxon>Planctomycetia</taxon>
        <taxon>Pirellulales</taxon>
        <taxon>Pirellulaceae</taxon>
        <taxon>Novipirellula</taxon>
    </lineage>
</organism>
<dbReference type="SUPFAM" id="SSF53649">
    <property type="entry name" value="Alkaline phosphatase-like"/>
    <property type="match status" value="1"/>
</dbReference>
<dbReference type="Gene3D" id="3.40.720.10">
    <property type="entry name" value="Alkaline Phosphatase, subunit A"/>
    <property type="match status" value="1"/>
</dbReference>
<dbReference type="Proteomes" id="UP001500840">
    <property type="component" value="Unassembled WGS sequence"/>
</dbReference>
<dbReference type="EMBL" id="BAABGA010000035">
    <property type="protein sequence ID" value="GAA4454843.1"/>
    <property type="molecule type" value="Genomic_DNA"/>
</dbReference>
<dbReference type="InterPro" id="IPR017850">
    <property type="entry name" value="Alkaline_phosphatase_core_sf"/>
</dbReference>
<dbReference type="Pfam" id="PF07394">
    <property type="entry name" value="DUF1501"/>
    <property type="match status" value="1"/>
</dbReference>